<name>A0A2U3KWW2_9BACT</name>
<sequence>MKNAFRFSLMSAALAAFALPVVAQSTQNTPSTPVTGQTIQDRKENQQDRIANGVASGQLTAGETSNLEKKESNLNQEERDMRKLDNGHLTSADKTTLNQQQNQLSHQIYQDKHNSAVQNTNPKSEVGQRAENQQDRIAQGIKSGQLTAGETANLESKEAKINKEVRNDRKANGSKLTQQEKTQVNRQQNKMSRQIYRDKHNGRHQ</sequence>
<proteinExistence type="predicted"/>
<evidence type="ECO:0000313" key="3">
    <source>
        <dbReference type="EMBL" id="SPF44113.1"/>
    </source>
</evidence>
<dbReference type="Proteomes" id="UP000238701">
    <property type="component" value="Unassembled WGS sequence"/>
</dbReference>
<protein>
    <submittedName>
        <fullName evidence="3">Uncharacterized protein</fullName>
    </submittedName>
</protein>
<feature type="compositionally biased region" description="Polar residues" evidence="1">
    <location>
        <begin position="174"/>
        <end position="192"/>
    </location>
</feature>
<dbReference type="AlphaFoldDB" id="A0A2U3KWW2"/>
<evidence type="ECO:0000256" key="1">
    <source>
        <dbReference type="SAM" id="MobiDB-lite"/>
    </source>
</evidence>
<feature type="compositionally biased region" description="Basic and acidic residues" evidence="1">
    <location>
        <begin position="66"/>
        <end position="79"/>
    </location>
</feature>
<reference evidence="4" key="1">
    <citation type="submission" date="2018-02" db="EMBL/GenBank/DDBJ databases">
        <authorList>
            <person name="Hausmann B."/>
        </authorList>
    </citation>
    <scope>NUCLEOTIDE SEQUENCE [LARGE SCALE GENOMIC DNA]</scope>
    <source>
        <strain evidence="4">Peat soil MAG SbA1</strain>
    </source>
</reference>
<keyword evidence="2" id="KW-0732">Signal</keyword>
<dbReference type="OrthoDB" id="121460at2"/>
<accession>A0A2U3KWW2</accession>
<feature type="compositionally biased region" description="Basic and acidic residues" evidence="1">
    <location>
        <begin position="155"/>
        <end position="171"/>
    </location>
</feature>
<feature type="region of interest" description="Disordered" evidence="1">
    <location>
        <begin position="26"/>
        <end position="79"/>
    </location>
</feature>
<feature type="region of interest" description="Disordered" evidence="1">
    <location>
        <begin position="113"/>
        <end position="205"/>
    </location>
</feature>
<evidence type="ECO:0000313" key="4">
    <source>
        <dbReference type="Proteomes" id="UP000238701"/>
    </source>
</evidence>
<organism evidence="3 4">
    <name type="scientific">Candidatus Sulfotelmatobacter kueseliae</name>
    <dbReference type="NCBI Taxonomy" id="2042962"/>
    <lineage>
        <taxon>Bacteria</taxon>
        <taxon>Pseudomonadati</taxon>
        <taxon>Acidobacteriota</taxon>
        <taxon>Terriglobia</taxon>
        <taxon>Terriglobales</taxon>
        <taxon>Candidatus Korobacteraceae</taxon>
        <taxon>Candidatus Sulfotelmatobacter</taxon>
    </lineage>
</organism>
<dbReference type="EMBL" id="OMOD01000146">
    <property type="protein sequence ID" value="SPF44113.1"/>
    <property type="molecule type" value="Genomic_DNA"/>
</dbReference>
<feature type="compositionally biased region" description="Polar residues" evidence="1">
    <location>
        <begin position="142"/>
        <end position="154"/>
    </location>
</feature>
<feature type="compositionally biased region" description="Polar residues" evidence="1">
    <location>
        <begin position="26"/>
        <end position="39"/>
    </location>
</feature>
<feature type="compositionally biased region" description="Polar residues" evidence="1">
    <location>
        <begin position="55"/>
        <end position="65"/>
    </location>
</feature>
<feature type="signal peptide" evidence="2">
    <location>
        <begin position="1"/>
        <end position="23"/>
    </location>
</feature>
<gene>
    <name evidence="3" type="ORF">SBA1_510050</name>
</gene>
<feature type="chain" id="PRO_5015458733" evidence="2">
    <location>
        <begin position="24"/>
        <end position="205"/>
    </location>
</feature>
<evidence type="ECO:0000256" key="2">
    <source>
        <dbReference type="SAM" id="SignalP"/>
    </source>
</evidence>